<feature type="region of interest" description="Disordered" evidence="1">
    <location>
        <begin position="261"/>
        <end position="298"/>
    </location>
</feature>
<evidence type="ECO:0000313" key="4">
    <source>
        <dbReference type="Proteomes" id="UP000178912"/>
    </source>
</evidence>
<feature type="transmembrane region" description="Helical" evidence="2">
    <location>
        <begin position="21"/>
        <end position="43"/>
    </location>
</feature>
<name>A0A1E1KC48_9HELO</name>
<dbReference type="Proteomes" id="UP000178912">
    <property type="component" value="Unassembled WGS sequence"/>
</dbReference>
<feature type="compositionally biased region" description="Polar residues" evidence="1">
    <location>
        <begin position="273"/>
        <end position="282"/>
    </location>
</feature>
<evidence type="ECO:0008006" key="5">
    <source>
        <dbReference type="Google" id="ProtNLM"/>
    </source>
</evidence>
<evidence type="ECO:0000313" key="3">
    <source>
        <dbReference type="EMBL" id="CZS95530.1"/>
    </source>
</evidence>
<keyword evidence="2" id="KW-1133">Transmembrane helix</keyword>
<protein>
    <recommendedName>
        <fullName evidence="5">Peroxin 22-like protein</fullName>
    </recommendedName>
</protein>
<feature type="compositionally biased region" description="Basic and acidic residues" evidence="1">
    <location>
        <begin position="284"/>
        <end position="297"/>
    </location>
</feature>
<dbReference type="AlphaFoldDB" id="A0A1E1KC48"/>
<reference evidence="4" key="1">
    <citation type="submission" date="2016-03" db="EMBL/GenBank/DDBJ databases">
        <authorList>
            <person name="Guldener U."/>
        </authorList>
    </citation>
    <scope>NUCLEOTIDE SEQUENCE [LARGE SCALE GENOMIC DNA]</scope>
    <source>
        <strain evidence="4">04CH-RAC-A.6.1</strain>
    </source>
</reference>
<dbReference type="OrthoDB" id="5327700at2759"/>
<keyword evidence="4" id="KW-1185">Reference proteome</keyword>
<sequence length="431" mass="47048">MSYPYDRSGRRSQPSSQRGALTYWLPLAFTVTVATIGLAAWVWSERNDDDDEFSRPPGPSRDNDSVYNRPGYRPDGSVITGPPSYADVRPGEVAYGTVPGPRPEETQSYMARMSGALRRTPSPQQVFDSASRSVVGGIEAVGAVVGSALGSIREEDKNAYKDHNAWSEEAEARGIPAQAPIDLRSSENIPDVAPSQRVPVSKGKRKTVAIVLSADTHSDDFDDDDDSFHENPSILSHLPRNTDFSKIRLFVLIYAPGLKEHPLDAGATRPPGSLSSSFSNIGHDQVHTPGEESEKHLSTNSASPAFYAVYSQALTLVEKETMVLPFTTPTGHVHILRHLGPEIVYLQESLAGDNGEVITHLQTWLSKDVVLVVGADGGHGGLADSESEAGHIEKNEHWWEREDRVGRGRGIAVVEGLRVGDDWARRIENRD</sequence>
<feature type="region of interest" description="Disordered" evidence="1">
    <location>
        <begin position="47"/>
        <end position="84"/>
    </location>
</feature>
<accession>A0A1E1KC48</accession>
<proteinExistence type="predicted"/>
<keyword evidence="2" id="KW-0812">Transmembrane</keyword>
<organism evidence="3 4">
    <name type="scientific">Rhynchosporium agropyri</name>
    <dbReference type="NCBI Taxonomy" id="914238"/>
    <lineage>
        <taxon>Eukaryota</taxon>
        <taxon>Fungi</taxon>
        <taxon>Dikarya</taxon>
        <taxon>Ascomycota</taxon>
        <taxon>Pezizomycotina</taxon>
        <taxon>Leotiomycetes</taxon>
        <taxon>Helotiales</taxon>
        <taxon>Ploettnerulaceae</taxon>
        <taxon>Rhynchosporium</taxon>
    </lineage>
</organism>
<evidence type="ECO:0000256" key="2">
    <source>
        <dbReference type="SAM" id="Phobius"/>
    </source>
</evidence>
<keyword evidence="2" id="KW-0472">Membrane</keyword>
<gene>
    <name evidence="3" type="ORF">RAG0_05132</name>
</gene>
<evidence type="ECO:0000256" key="1">
    <source>
        <dbReference type="SAM" id="MobiDB-lite"/>
    </source>
</evidence>
<dbReference type="EMBL" id="FJUX01000022">
    <property type="protein sequence ID" value="CZS95530.1"/>
    <property type="molecule type" value="Genomic_DNA"/>
</dbReference>